<gene>
    <name evidence="1" type="ORF">KPL71_019688</name>
</gene>
<reference evidence="2" key="1">
    <citation type="journal article" date="2023" name="Hortic. Res.">
        <title>A chromosome-level phased genome enabling allele-level studies in sweet orange: a case study on citrus Huanglongbing tolerance.</title>
        <authorList>
            <person name="Wu B."/>
            <person name="Yu Q."/>
            <person name="Deng Z."/>
            <person name="Duan Y."/>
            <person name="Luo F."/>
            <person name="Gmitter F. Jr."/>
        </authorList>
    </citation>
    <scope>NUCLEOTIDE SEQUENCE [LARGE SCALE GENOMIC DNA]</scope>
    <source>
        <strain evidence="2">cv. Valencia</strain>
    </source>
</reference>
<evidence type="ECO:0000313" key="2">
    <source>
        <dbReference type="Proteomes" id="UP000829398"/>
    </source>
</evidence>
<sequence>MAQLMSFLIAFSLLAFAPLCFCGKSSSGYLYPQFYDHSCPKAQEIVQCIVAKAVAKETRMAASLLRLHFHDCFVKGCDASILLDSSGSIISEKRSNPNRNSARGFEVIDEIKSALEKECPQTVSCADILALAARDSTVLTGGPSWEVPLGRRDSKGASLSGSNNDIPAPNNTFQTILTKFKLQGLDIVDLVALSGRSHTIGNARCTSFRQRLYNQSGNGQPDNTLDESYAAQLRMGCPRSGGDQNLFFLDFVSPTKFDNSYFKNILASKGLLNSDQVLSTKNEASMELVKKYAENNDLFFQQFAKSMVKMGNISPLTGNRGEIRRNCRRIN</sequence>
<proteinExistence type="predicted"/>
<keyword evidence="1" id="KW-0575">Peroxidase</keyword>
<protein>
    <submittedName>
        <fullName evidence="1">Peroxidase 72</fullName>
    </submittedName>
</protein>
<accession>A0ACB8J199</accession>
<keyword evidence="1" id="KW-0560">Oxidoreductase</keyword>
<name>A0ACB8J199_CITSI</name>
<organism evidence="1 2">
    <name type="scientific">Citrus sinensis</name>
    <name type="common">Sweet orange</name>
    <name type="synonym">Citrus aurantium var. sinensis</name>
    <dbReference type="NCBI Taxonomy" id="2711"/>
    <lineage>
        <taxon>Eukaryota</taxon>
        <taxon>Viridiplantae</taxon>
        <taxon>Streptophyta</taxon>
        <taxon>Embryophyta</taxon>
        <taxon>Tracheophyta</taxon>
        <taxon>Spermatophyta</taxon>
        <taxon>Magnoliopsida</taxon>
        <taxon>eudicotyledons</taxon>
        <taxon>Gunneridae</taxon>
        <taxon>Pentapetalae</taxon>
        <taxon>rosids</taxon>
        <taxon>malvids</taxon>
        <taxon>Sapindales</taxon>
        <taxon>Rutaceae</taxon>
        <taxon>Aurantioideae</taxon>
        <taxon>Citrus</taxon>
    </lineage>
</organism>
<dbReference type="Proteomes" id="UP000829398">
    <property type="component" value="Chromosome 7"/>
</dbReference>
<keyword evidence="2" id="KW-1185">Reference proteome</keyword>
<evidence type="ECO:0000313" key="1">
    <source>
        <dbReference type="EMBL" id="KAH9711240.1"/>
    </source>
</evidence>
<dbReference type="EMBL" id="CM039176">
    <property type="protein sequence ID" value="KAH9711240.1"/>
    <property type="molecule type" value="Genomic_DNA"/>
</dbReference>
<comment type="caution">
    <text evidence="1">The sequence shown here is derived from an EMBL/GenBank/DDBJ whole genome shotgun (WGS) entry which is preliminary data.</text>
</comment>